<feature type="compositionally biased region" description="Polar residues" evidence="6">
    <location>
        <begin position="260"/>
        <end position="286"/>
    </location>
</feature>
<keyword evidence="1" id="KW-0479">Metal-binding</keyword>
<evidence type="ECO:0000256" key="6">
    <source>
        <dbReference type="SAM" id="MobiDB-lite"/>
    </source>
</evidence>
<dbReference type="PROSITE" id="PS00028">
    <property type="entry name" value="ZINC_FINGER_C2H2_1"/>
    <property type="match status" value="4"/>
</dbReference>
<evidence type="ECO:0000256" key="5">
    <source>
        <dbReference type="PROSITE-ProRule" id="PRU00042"/>
    </source>
</evidence>
<proteinExistence type="predicted"/>
<sequence length="494" mass="55598">MKTAGVKCFTAPMDSNRASQRFCDDDCSAADCESQCNASSHTAITCCQSVCRNPEECSDDECCRDSDCLRSPELPARCEHKWNHGAQDLNLDDFSDLLEYDTEDFMPCRWLETDQPCEAFAPTKDALSQHVFQEHIGPQTQQKCWWDDCSLTVDSQQFTEHLLHKHHPSSYVCLWQGCMHKFPDEEQLAQHMEVMHTPSLNCHWGGCEVARADPAELTSHVNHEHLNMESDQTFPYSQSISLTASSQSSGSHSSTPATSEQQEPQQTASSAVTTPPSPHATSQHSQGPALHVCKWINDDSTGTLCGASYGHQNELQAHIENVHTKTWSPHGQLGPDASVCKWHLCKREGKPMQHRAALNKHMRSHAEFYTLVCKYCSKQFDDRAKLGNHERSHTKEKPFQCKQCPSKFSSKEALTTHMRTHTGAKPLECNICGYRTGDASNMSKHRKTHKSPIHFCEICNQGLCRGDSLKRHMQQHEPDKAAGRKRGYVEMTNA</sequence>
<keyword evidence="3 5" id="KW-0863">Zinc-finger</keyword>
<evidence type="ECO:0000313" key="9">
    <source>
        <dbReference type="Proteomes" id="UP001590951"/>
    </source>
</evidence>
<reference evidence="8 9" key="1">
    <citation type="submission" date="2024-09" db="EMBL/GenBank/DDBJ databases">
        <title>Rethinking Asexuality: The Enigmatic Case of Functional Sexual Genes in Lepraria (Stereocaulaceae).</title>
        <authorList>
            <person name="Doellman M."/>
            <person name="Sun Y."/>
            <person name="Barcenas-Pena A."/>
            <person name="Lumbsch H.T."/>
            <person name="Grewe F."/>
        </authorList>
    </citation>
    <scope>NUCLEOTIDE SEQUENCE [LARGE SCALE GENOMIC DNA]</scope>
    <source>
        <strain evidence="8 9">Grewe 0041</strain>
    </source>
</reference>
<dbReference type="PANTHER" id="PTHR19818:SF139">
    <property type="entry name" value="PAIR-RULE PROTEIN ODD-PAIRED"/>
    <property type="match status" value="1"/>
</dbReference>
<feature type="region of interest" description="Disordered" evidence="6">
    <location>
        <begin position="474"/>
        <end position="494"/>
    </location>
</feature>
<keyword evidence="4" id="KW-0862">Zinc</keyword>
<evidence type="ECO:0000259" key="7">
    <source>
        <dbReference type="PROSITE" id="PS50157"/>
    </source>
</evidence>
<feature type="domain" description="C2H2-type" evidence="7">
    <location>
        <begin position="427"/>
        <end position="449"/>
    </location>
</feature>
<protein>
    <recommendedName>
        <fullName evidence="7">C2H2-type domain-containing protein</fullName>
    </recommendedName>
</protein>
<dbReference type="InterPro" id="IPR036236">
    <property type="entry name" value="Znf_C2H2_sf"/>
</dbReference>
<dbReference type="SMART" id="SM00355">
    <property type="entry name" value="ZnF_C2H2"/>
    <property type="match status" value="9"/>
</dbReference>
<evidence type="ECO:0000256" key="2">
    <source>
        <dbReference type="ARBA" id="ARBA00022737"/>
    </source>
</evidence>
<dbReference type="Pfam" id="PF00096">
    <property type="entry name" value="zf-C2H2"/>
    <property type="match status" value="2"/>
</dbReference>
<evidence type="ECO:0000256" key="4">
    <source>
        <dbReference type="ARBA" id="ARBA00022833"/>
    </source>
</evidence>
<feature type="domain" description="C2H2-type" evidence="7">
    <location>
        <begin position="171"/>
        <end position="197"/>
    </location>
</feature>
<feature type="domain" description="C2H2-type" evidence="7">
    <location>
        <begin position="371"/>
        <end position="398"/>
    </location>
</feature>
<evidence type="ECO:0000256" key="1">
    <source>
        <dbReference type="ARBA" id="ARBA00022723"/>
    </source>
</evidence>
<keyword evidence="9" id="KW-1185">Reference proteome</keyword>
<evidence type="ECO:0000256" key="3">
    <source>
        <dbReference type="ARBA" id="ARBA00022771"/>
    </source>
</evidence>
<accession>A0ABR4B205</accession>
<feature type="domain" description="C2H2-type" evidence="7">
    <location>
        <begin position="454"/>
        <end position="481"/>
    </location>
</feature>
<feature type="region of interest" description="Disordered" evidence="6">
    <location>
        <begin position="240"/>
        <end position="287"/>
    </location>
</feature>
<dbReference type="InterPro" id="IPR013087">
    <property type="entry name" value="Znf_C2H2_type"/>
</dbReference>
<organism evidence="8 9">
    <name type="scientific">Lepraria finkii</name>
    <dbReference type="NCBI Taxonomy" id="1340010"/>
    <lineage>
        <taxon>Eukaryota</taxon>
        <taxon>Fungi</taxon>
        <taxon>Dikarya</taxon>
        <taxon>Ascomycota</taxon>
        <taxon>Pezizomycotina</taxon>
        <taxon>Lecanoromycetes</taxon>
        <taxon>OSLEUM clade</taxon>
        <taxon>Lecanoromycetidae</taxon>
        <taxon>Lecanorales</taxon>
        <taxon>Lecanorineae</taxon>
        <taxon>Stereocaulaceae</taxon>
        <taxon>Lepraria</taxon>
    </lineage>
</organism>
<dbReference type="PROSITE" id="PS50157">
    <property type="entry name" value="ZINC_FINGER_C2H2_2"/>
    <property type="match status" value="5"/>
</dbReference>
<gene>
    <name evidence="8" type="ORF">ABVK25_007850</name>
</gene>
<dbReference type="PANTHER" id="PTHR19818">
    <property type="entry name" value="ZINC FINGER PROTEIN ZIC AND GLI"/>
    <property type="match status" value="1"/>
</dbReference>
<dbReference type="InterPro" id="IPR050329">
    <property type="entry name" value="GLI_C2H2-zinc-finger"/>
</dbReference>
<dbReference type="Gene3D" id="3.30.160.60">
    <property type="entry name" value="Classic Zinc Finger"/>
    <property type="match status" value="6"/>
</dbReference>
<dbReference type="SUPFAM" id="SSF57667">
    <property type="entry name" value="beta-beta-alpha zinc fingers"/>
    <property type="match status" value="3"/>
</dbReference>
<dbReference type="EMBL" id="JBHFEH010000031">
    <property type="protein sequence ID" value="KAL2051935.1"/>
    <property type="molecule type" value="Genomic_DNA"/>
</dbReference>
<feature type="domain" description="C2H2-type" evidence="7">
    <location>
        <begin position="399"/>
        <end position="426"/>
    </location>
</feature>
<comment type="caution">
    <text evidence="8">The sequence shown here is derived from an EMBL/GenBank/DDBJ whole genome shotgun (WGS) entry which is preliminary data.</text>
</comment>
<feature type="compositionally biased region" description="Low complexity" evidence="6">
    <location>
        <begin position="240"/>
        <end position="259"/>
    </location>
</feature>
<name>A0ABR4B205_9LECA</name>
<keyword evidence="2" id="KW-0677">Repeat</keyword>
<evidence type="ECO:0000313" key="8">
    <source>
        <dbReference type="EMBL" id="KAL2051935.1"/>
    </source>
</evidence>
<dbReference type="Proteomes" id="UP001590951">
    <property type="component" value="Unassembled WGS sequence"/>
</dbReference>